<evidence type="ECO:0000256" key="6">
    <source>
        <dbReference type="ARBA" id="ARBA00023141"/>
    </source>
</evidence>
<comment type="catalytic activity">
    <reaction evidence="7 8">
        <text>D-erythrose 4-phosphate + phosphoenolpyruvate + H2O = 7-phospho-2-dehydro-3-deoxy-D-arabino-heptonate + phosphate</text>
        <dbReference type="Rhea" id="RHEA:14717"/>
        <dbReference type="ChEBI" id="CHEBI:15377"/>
        <dbReference type="ChEBI" id="CHEBI:16897"/>
        <dbReference type="ChEBI" id="CHEBI:43474"/>
        <dbReference type="ChEBI" id="CHEBI:58394"/>
        <dbReference type="ChEBI" id="CHEBI:58702"/>
        <dbReference type="EC" id="2.5.1.54"/>
    </reaction>
</comment>
<dbReference type="InterPro" id="IPR006219">
    <property type="entry name" value="DAHP_synth_1"/>
</dbReference>
<evidence type="ECO:0000256" key="3">
    <source>
        <dbReference type="ARBA" id="ARBA00007985"/>
    </source>
</evidence>
<dbReference type="OrthoDB" id="9807331at2"/>
<dbReference type="NCBIfam" id="NF009395">
    <property type="entry name" value="PRK12755.1"/>
    <property type="match status" value="1"/>
</dbReference>
<dbReference type="STRING" id="203907.Bfl177"/>
<comment type="function">
    <text evidence="1 8">Stereospecific condensation of phosphoenolpyruvate (PEP) and D-erythrose-4-phosphate (E4P) giving rise to 3-deoxy-D-arabino-heptulosonate-7-phosphate (DAHP).</text>
</comment>
<dbReference type="GO" id="GO:0042802">
    <property type="term" value="F:identical protein binding"/>
    <property type="evidence" value="ECO:0007669"/>
    <property type="project" value="UniProtKB-ARBA"/>
</dbReference>
<gene>
    <name evidence="10" type="primary">aroF</name>
    <name evidence="10" type="ordered locus">Bfl177</name>
</gene>
<dbReference type="AlphaFoldDB" id="Q7VQF7"/>
<dbReference type="eggNOG" id="COG0722">
    <property type="taxonomic scope" value="Bacteria"/>
</dbReference>
<dbReference type="Proteomes" id="UP000002192">
    <property type="component" value="Chromosome"/>
</dbReference>
<dbReference type="GO" id="GO:0005737">
    <property type="term" value="C:cytoplasm"/>
    <property type="evidence" value="ECO:0007669"/>
    <property type="project" value="TreeGrafter"/>
</dbReference>
<dbReference type="InterPro" id="IPR013785">
    <property type="entry name" value="Aldolase_TIM"/>
</dbReference>
<evidence type="ECO:0000256" key="8">
    <source>
        <dbReference type="PIRNR" id="PIRNR001361"/>
    </source>
</evidence>
<dbReference type="HOGENOM" id="CLU_030903_0_1_6"/>
<dbReference type="Gene3D" id="3.20.20.70">
    <property type="entry name" value="Aldolase class I"/>
    <property type="match status" value="1"/>
</dbReference>
<evidence type="ECO:0000313" key="11">
    <source>
        <dbReference type="Proteomes" id="UP000002192"/>
    </source>
</evidence>
<dbReference type="SUPFAM" id="SSF51569">
    <property type="entry name" value="Aldolase"/>
    <property type="match status" value="1"/>
</dbReference>
<feature type="domain" description="DAHP synthetase I/KDSA" evidence="9">
    <location>
        <begin position="41"/>
        <end position="343"/>
    </location>
</feature>
<protein>
    <recommendedName>
        <fullName evidence="8">Phospho-2-dehydro-3-deoxyheptonate aldolase</fullName>
        <ecNumber evidence="8">2.5.1.54</ecNumber>
    </recommendedName>
</protein>
<dbReference type="UniPathway" id="UPA00053">
    <property type="reaction ID" value="UER00084"/>
</dbReference>
<keyword evidence="11" id="KW-1185">Reference proteome</keyword>
<reference evidence="10 11" key="1">
    <citation type="journal article" date="2003" name="Proc. Natl. Acad. Sci. U.S.A.">
        <title>The genome sequence of Blochmannia floridanus: comparative analysis of reduced genomes.</title>
        <authorList>
            <person name="Gil R."/>
            <person name="Silva F.J."/>
            <person name="Zientz E."/>
            <person name="Delmotte F."/>
            <person name="Gonzalez-Candelas F."/>
            <person name="Latorre A."/>
            <person name="Rausell C."/>
            <person name="Kramerbeek J."/>
            <person name="Gadau J."/>
            <person name="Hoelldobler B."/>
            <person name="van Ham R.C.H.J."/>
            <person name="Gross R."/>
            <person name="Moya A."/>
        </authorList>
    </citation>
    <scope>NUCLEOTIDE SEQUENCE [LARGE SCALE GENOMIC DNA]</scope>
</reference>
<dbReference type="InterPro" id="IPR006218">
    <property type="entry name" value="DAHP1/KDSA"/>
</dbReference>
<dbReference type="PANTHER" id="PTHR21225">
    <property type="entry name" value="PHOSPHO-2-DEHYDRO-3-DEOXYHEPTONATE ALDOLASE DAHP SYNTHETASE"/>
    <property type="match status" value="1"/>
</dbReference>
<dbReference type="Pfam" id="PF00793">
    <property type="entry name" value="DAHP_synth_1"/>
    <property type="match status" value="1"/>
</dbReference>
<evidence type="ECO:0000256" key="2">
    <source>
        <dbReference type="ARBA" id="ARBA00004688"/>
    </source>
</evidence>
<comment type="pathway">
    <text evidence="2 8">Metabolic intermediate biosynthesis; chorismate biosynthesis; chorismate from D-erythrose 4-phosphate and phosphoenolpyruvate: step 1/7.</text>
</comment>
<organism evidence="10 11">
    <name type="scientific">Blochmanniella floridana</name>
    <dbReference type="NCBI Taxonomy" id="203907"/>
    <lineage>
        <taxon>Bacteria</taxon>
        <taxon>Pseudomonadati</taxon>
        <taxon>Pseudomonadota</taxon>
        <taxon>Gammaproteobacteria</taxon>
        <taxon>Enterobacterales</taxon>
        <taxon>Enterobacteriaceae</taxon>
        <taxon>ant endosymbionts</taxon>
        <taxon>Candidatus Blochmanniella</taxon>
    </lineage>
</organism>
<dbReference type="PIRSF" id="PIRSF001361">
    <property type="entry name" value="DAHP_synthase"/>
    <property type="match status" value="1"/>
</dbReference>
<dbReference type="GO" id="GO:0008652">
    <property type="term" value="P:amino acid biosynthetic process"/>
    <property type="evidence" value="ECO:0007669"/>
    <property type="project" value="UniProtKB-KW"/>
</dbReference>
<evidence type="ECO:0000313" key="10">
    <source>
        <dbReference type="EMBL" id="CAD83696.1"/>
    </source>
</evidence>
<dbReference type="NCBIfam" id="TIGR00034">
    <property type="entry name" value="aroFGH"/>
    <property type="match status" value="1"/>
</dbReference>
<comment type="similarity">
    <text evidence="3 8">Belongs to the class-I DAHP synthase family.</text>
</comment>
<proteinExistence type="inferred from homology"/>
<evidence type="ECO:0000256" key="5">
    <source>
        <dbReference type="ARBA" id="ARBA00022679"/>
    </source>
</evidence>
<dbReference type="EMBL" id="BX248583">
    <property type="protein sequence ID" value="CAD83696.1"/>
    <property type="molecule type" value="Genomic_DNA"/>
</dbReference>
<evidence type="ECO:0000259" key="9">
    <source>
        <dbReference type="Pfam" id="PF00793"/>
    </source>
</evidence>
<evidence type="ECO:0000256" key="1">
    <source>
        <dbReference type="ARBA" id="ARBA00003726"/>
    </source>
</evidence>
<keyword evidence="4 8" id="KW-0028">Amino-acid biosynthesis</keyword>
<evidence type="ECO:0000256" key="7">
    <source>
        <dbReference type="ARBA" id="ARBA00047508"/>
    </source>
</evidence>
<name>Q7VQF7_BLOFL</name>
<dbReference type="PANTHER" id="PTHR21225:SF10">
    <property type="entry name" value="PHOSPHO-2-DEHYDRO-3-DEOXYHEPTONATE ALDOLASE, TYR-SENSITIVE"/>
    <property type="match status" value="1"/>
</dbReference>
<dbReference type="EC" id="2.5.1.54" evidence="8"/>
<dbReference type="KEGG" id="bfl:Bfl177"/>
<dbReference type="GO" id="GO:0009073">
    <property type="term" value="P:aromatic amino acid family biosynthetic process"/>
    <property type="evidence" value="ECO:0007669"/>
    <property type="project" value="UniProtKB-KW"/>
</dbReference>
<accession>Q7VQF7</accession>
<evidence type="ECO:0000256" key="4">
    <source>
        <dbReference type="ARBA" id="ARBA00022605"/>
    </source>
</evidence>
<keyword evidence="6 8" id="KW-0057">Aromatic amino acid biosynthesis</keyword>
<sequence length="361" mass="40693">MQKNNLGNINFCDISSLLSPKQLKSQFPLTYVDQLFIEETQNIIINIIQKKDPRLLIICGPCSIHDVNAAFDYAKKLKSLSLELQDQLYIVMRVYLEKPRTTIGWKGLINDPYIDGSCDIQSGLKIARQLLLQLIKIKLPVATEILNPNVPQYIGDLFSWVAIGARTTESQIHREIASSFQSVIGFKNSTHGDIDHAINAIRAASMSHNYISIDQSGQVCSLHTKGNTNSHIILRGGIQPNYYPENIICCEKKITEIGLPITLMIDCSHGNSNKDYHRQIDVAQSILNQIKLGNHSIIGLMMESYIYPGNQIVDLTHTSSIKMQYGVSITDACIDWDSTERLLRCLHKELKPFLSTRLKRV</sequence>
<dbReference type="GO" id="GO:0003849">
    <property type="term" value="F:3-deoxy-7-phosphoheptulonate synthase activity"/>
    <property type="evidence" value="ECO:0007669"/>
    <property type="project" value="UniProtKB-EC"/>
</dbReference>
<keyword evidence="5 8" id="KW-0808">Transferase</keyword>
<dbReference type="GO" id="GO:0009423">
    <property type="term" value="P:chorismate biosynthetic process"/>
    <property type="evidence" value="ECO:0007669"/>
    <property type="project" value="UniProtKB-UniPathway"/>
</dbReference>
<dbReference type="FunFam" id="3.20.20.70:FF:000005">
    <property type="entry name" value="Phospho-2-dehydro-3-deoxyheptonate aldolase"/>
    <property type="match status" value="1"/>
</dbReference>